<sequence>MSKLQSVQIAPRWNDPRQVEVRLVPDPSMTDAEYFHQRQTKAGDNVGKTGAAISMIELIGGLARIKDRTEPQEAAAAKFRMLFDRSQIGGAKATDYTKQRVDTSGPQQDASAEYGDDARRQYRDAVQFLGLLQSSLVERVVVHDQAISTVAGKSSRARTRVTRELLDALDRLAVHFGLSSTKPK</sequence>
<accession>A0A6M1SUU8</accession>
<reference evidence="2 3" key="1">
    <citation type="submission" date="2020-02" db="EMBL/GenBank/DDBJ databases">
        <authorList>
            <person name="Khan S.A."/>
            <person name="Jeon C.O."/>
            <person name="Chun B.H."/>
        </authorList>
    </citation>
    <scope>NUCLEOTIDE SEQUENCE [LARGE SCALE GENOMIC DNA]</scope>
    <source>
        <strain evidence="2 3">H239</strain>
    </source>
</reference>
<comment type="caution">
    <text evidence="2">The sequence shown here is derived from an EMBL/GenBank/DDBJ whole genome shotgun (WGS) entry which is preliminary data.</text>
</comment>
<name>A0A6M1SUU8_9HYPH</name>
<feature type="region of interest" description="Disordered" evidence="1">
    <location>
        <begin position="94"/>
        <end position="115"/>
    </location>
</feature>
<dbReference type="RefSeq" id="WP_164535158.1">
    <property type="nucleotide sequence ID" value="NZ_JAALFG010000004.1"/>
</dbReference>
<reference evidence="2 3" key="2">
    <citation type="submission" date="2020-03" db="EMBL/GenBank/DDBJ databases">
        <title>Devosia chinhatensis sp. nov., isolated from a hexachlorocyclohexane (HCH) dump site in India.</title>
        <authorList>
            <person name="Kumar M."/>
            <person name="Lal R."/>
        </authorList>
    </citation>
    <scope>NUCLEOTIDE SEQUENCE [LARGE SCALE GENOMIC DNA]</scope>
    <source>
        <strain evidence="2 3">H239</strain>
    </source>
</reference>
<evidence type="ECO:0000313" key="2">
    <source>
        <dbReference type="EMBL" id="NGP18895.1"/>
    </source>
</evidence>
<evidence type="ECO:0000256" key="1">
    <source>
        <dbReference type="SAM" id="MobiDB-lite"/>
    </source>
</evidence>
<dbReference type="EMBL" id="JAALFG010000004">
    <property type="protein sequence ID" value="NGP18895.1"/>
    <property type="molecule type" value="Genomic_DNA"/>
</dbReference>
<evidence type="ECO:0000313" key="3">
    <source>
        <dbReference type="Proteomes" id="UP000474802"/>
    </source>
</evidence>
<proteinExistence type="predicted"/>
<keyword evidence="3" id="KW-1185">Reference proteome</keyword>
<protein>
    <submittedName>
        <fullName evidence="2">Uncharacterized protein</fullName>
    </submittedName>
</protein>
<organism evidence="2 3">
    <name type="scientific">Devosia aurantiaca</name>
    <dbReference type="NCBI Taxonomy" id="2714858"/>
    <lineage>
        <taxon>Bacteria</taxon>
        <taxon>Pseudomonadati</taxon>
        <taxon>Pseudomonadota</taxon>
        <taxon>Alphaproteobacteria</taxon>
        <taxon>Hyphomicrobiales</taxon>
        <taxon>Devosiaceae</taxon>
        <taxon>Devosia</taxon>
    </lineage>
</organism>
<gene>
    <name evidence="2" type="ORF">G5575_15665</name>
</gene>
<dbReference type="AlphaFoldDB" id="A0A6M1SUU8"/>
<dbReference type="Proteomes" id="UP000474802">
    <property type="component" value="Unassembled WGS sequence"/>
</dbReference>